<comment type="similarity">
    <text evidence="1">Belongs to the ATP-dependent AMP-binding enzyme family.</text>
</comment>
<dbReference type="InterPro" id="IPR020845">
    <property type="entry name" value="AMP-binding_CS"/>
</dbReference>
<evidence type="ECO:0000313" key="4">
    <source>
        <dbReference type="EMBL" id="TCT08432.1"/>
    </source>
</evidence>
<comment type="caution">
    <text evidence="4">The sequence shown here is derived from an EMBL/GenBank/DDBJ whole genome shotgun (WGS) entry which is preliminary data.</text>
</comment>
<dbReference type="InterPro" id="IPR045851">
    <property type="entry name" value="AMP-bd_C_sf"/>
</dbReference>
<evidence type="ECO:0000256" key="2">
    <source>
        <dbReference type="ARBA" id="ARBA00022598"/>
    </source>
</evidence>
<proteinExistence type="inferred from homology"/>
<dbReference type="Proteomes" id="UP000295678">
    <property type="component" value="Unassembled WGS sequence"/>
</dbReference>
<evidence type="ECO:0000256" key="1">
    <source>
        <dbReference type="ARBA" id="ARBA00006432"/>
    </source>
</evidence>
<feature type="domain" description="AMP-dependent synthetase/ligase" evidence="3">
    <location>
        <begin position="15"/>
        <end position="346"/>
    </location>
</feature>
<dbReference type="PANTHER" id="PTHR43201">
    <property type="entry name" value="ACYL-COA SYNTHETASE"/>
    <property type="match status" value="1"/>
</dbReference>
<protein>
    <submittedName>
        <fullName evidence="4">Fatty-acyl-CoA synthase/O-succinylbenzoic acid--CoA ligase</fullName>
    </submittedName>
</protein>
<dbReference type="Gene3D" id="3.30.300.30">
    <property type="match status" value="1"/>
</dbReference>
<keyword evidence="5" id="KW-1185">Reference proteome</keyword>
<accession>A0A4R3M5X0</accession>
<dbReference type="GO" id="GO:0031956">
    <property type="term" value="F:medium-chain fatty acid-CoA ligase activity"/>
    <property type="evidence" value="ECO:0007669"/>
    <property type="project" value="TreeGrafter"/>
</dbReference>
<name>A0A4R3M5X0_9HYPH</name>
<dbReference type="InterPro" id="IPR000873">
    <property type="entry name" value="AMP-dep_synth/lig_dom"/>
</dbReference>
<dbReference type="Pfam" id="PF00501">
    <property type="entry name" value="AMP-binding"/>
    <property type="match status" value="1"/>
</dbReference>
<dbReference type="PROSITE" id="PS00455">
    <property type="entry name" value="AMP_BINDING"/>
    <property type="match status" value="1"/>
</dbReference>
<dbReference type="InterPro" id="IPR042099">
    <property type="entry name" value="ANL_N_sf"/>
</dbReference>
<dbReference type="SUPFAM" id="SSF56801">
    <property type="entry name" value="Acetyl-CoA synthetase-like"/>
    <property type="match status" value="1"/>
</dbReference>
<dbReference type="Gene3D" id="3.40.50.12780">
    <property type="entry name" value="N-terminal domain of ligase-like"/>
    <property type="match status" value="1"/>
</dbReference>
<dbReference type="RefSeq" id="WP_165926918.1">
    <property type="nucleotide sequence ID" value="NZ_SMAK01000009.1"/>
</dbReference>
<dbReference type="AlphaFoldDB" id="A0A4R3M5X0"/>
<sequence length="524" mass="55370">MKPISWKSEWLPLVRQHAGRVAVSDARGDVTYADLYAAAAGMAARLLACDVAPGEPVATMLPNGREAVAASLAAALVGAAEAPINPAFAAAEARHCLTLVGARLLLTSSALDTGFAGAGTETIIVEDIAPAAFESLPDIRVDPGTWGRIMFTSGTTGRPKGIVHSHGGRWIANILQRATMPVAAAPGRRILLMTPYAHGASLLTQAFLDGGGSVLLLGGVEPDTVGRVLRAGDVDQIFAPPTVLSRLVEIVEGEEIAGIATIFTGTAPLSTELYARARAIFGPVVRVTFGKTEVFNPITVLTPAETDRWYDDPRSRSSICVGWPASGVEVAIGIEEAPVPESPTGEAPPDQPRVGPVLIRAQHMLIATLTEEGVREQAPGEFHRTGDLGFVDAEGRLHLVGREADVIKTGGYRVTPEEIEAQLRPALPGGEIVVVGLPSSYWGEVIAAAVAGAPAGWEEALAPAIEAMTRFKRPRILAAVPAIPRNPMGKIARSRVRDAILDRYRLIDGRYPRLEAREVEDSTD</sequence>
<organism evidence="4 5">
    <name type="scientific">Tepidamorphus gemmatus</name>
    <dbReference type="NCBI Taxonomy" id="747076"/>
    <lineage>
        <taxon>Bacteria</taxon>
        <taxon>Pseudomonadati</taxon>
        <taxon>Pseudomonadota</taxon>
        <taxon>Alphaproteobacteria</taxon>
        <taxon>Hyphomicrobiales</taxon>
        <taxon>Tepidamorphaceae</taxon>
        <taxon>Tepidamorphus</taxon>
    </lineage>
</organism>
<evidence type="ECO:0000259" key="3">
    <source>
        <dbReference type="Pfam" id="PF00501"/>
    </source>
</evidence>
<reference evidence="4 5" key="1">
    <citation type="submission" date="2019-03" db="EMBL/GenBank/DDBJ databases">
        <title>Genomic Encyclopedia of Type Strains, Phase IV (KMG-IV): sequencing the most valuable type-strain genomes for metagenomic binning, comparative biology and taxonomic classification.</title>
        <authorList>
            <person name="Goeker M."/>
        </authorList>
    </citation>
    <scope>NUCLEOTIDE SEQUENCE [LARGE SCALE GENOMIC DNA]</scope>
    <source>
        <strain evidence="4 5">DSM 19345</strain>
    </source>
</reference>
<evidence type="ECO:0000313" key="5">
    <source>
        <dbReference type="Proteomes" id="UP000295678"/>
    </source>
</evidence>
<dbReference type="EMBL" id="SMAK01000009">
    <property type="protein sequence ID" value="TCT08432.1"/>
    <property type="molecule type" value="Genomic_DNA"/>
</dbReference>
<dbReference type="CDD" id="cd04433">
    <property type="entry name" value="AFD_class_I"/>
    <property type="match status" value="1"/>
</dbReference>
<gene>
    <name evidence="4" type="ORF">EDC22_109108</name>
</gene>
<dbReference type="GO" id="GO:0006631">
    <property type="term" value="P:fatty acid metabolic process"/>
    <property type="evidence" value="ECO:0007669"/>
    <property type="project" value="TreeGrafter"/>
</dbReference>
<dbReference type="PANTHER" id="PTHR43201:SF5">
    <property type="entry name" value="MEDIUM-CHAIN ACYL-COA LIGASE ACSF2, MITOCHONDRIAL"/>
    <property type="match status" value="1"/>
</dbReference>
<keyword evidence="2 4" id="KW-0436">Ligase</keyword>